<proteinExistence type="predicted"/>
<evidence type="ECO:0000313" key="1">
    <source>
        <dbReference type="EMBL" id="CAA7057796.1"/>
    </source>
</evidence>
<dbReference type="Proteomes" id="UP000467841">
    <property type="component" value="Unassembled WGS sequence"/>
</dbReference>
<organism evidence="1 2">
    <name type="scientific">Microthlaspi erraticum</name>
    <dbReference type="NCBI Taxonomy" id="1685480"/>
    <lineage>
        <taxon>Eukaryota</taxon>
        <taxon>Viridiplantae</taxon>
        <taxon>Streptophyta</taxon>
        <taxon>Embryophyta</taxon>
        <taxon>Tracheophyta</taxon>
        <taxon>Spermatophyta</taxon>
        <taxon>Magnoliopsida</taxon>
        <taxon>eudicotyledons</taxon>
        <taxon>Gunneridae</taxon>
        <taxon>Pentapetalae</taxon>
        <taxon>rosids</taxon>
        <taxon>malvids</taxon>
        <taxon>Brassicales</taxon>
        <taxon>Brassicaceae</taxon>
        <taxon>Coluteocarpeae</taxon>
        <taxon>Microthlaspi</taxon>
    </lineage>
</organism>
<dbReference type="EMBL" id="CACVBM020001706">
    <property type="protein sequence ID" value="CAA7057796.1"/>
    <property type="molecule type" value="Genomic_DNA"/>
</dbReference>
<gene>
    <name evidence="1" type="ORF">MERR_LOCUS45032</name>
</gene>
<accession>A0A6D2KLG3</accession>
<comment type="caution">
    <text evidence="1">The sequence shown here is derived from an EMBL/GenBank/DDBJ whole genome shotgun (WGS) entry which is preliminary data.</text>
</comment>
<name>A0A6D2KLG3_9BRAS</name>
<dbReference type="AlphaFoldDB" id="A0A6D2KLG3"/>
<evidence type="ECO:0000313" key="2">
    <source>
        <dbReference type="Proteomes" id="UP000467841"/>
    </source>
</evidence>
<reference evidence="1" key="1">
    <citation type="submission" date="2020-01" db="EMBL/GenBank/DDBJ databases">
        <authorList>
            <person name="Mishra B."/>
        </authorList>
    </citation>
    <scope>NUCLEOTIDE SEQUENCE [LARGE SCALE GENOMIC DNA]</scope>
</reference>
<keyword evidence="2" id="KW-1185">Reference proteome</keyword>
<protein>
    <submittedName>
        <fullName evidence="1">Uncharacterized protein</fullName>
    </submittedName>
</protein>
<sequence length="96" mass="10990">MVMINSKLPEFLDFRDRLPKDGVTLVLPQSPRKRTSEIVDANKDIPFMIMDGPCEKVCPSSKRKNEEYDEKNEMETGHCSVKKPCLDEVFSKLSVV</sequence>